<evidence type="ECO:0000256" key="1">
    <source>
        <dbReference type="SAM" id="Coils"/>
    </source>
</evidence>
<evidence type="ECO:0000313" key="4">
    <source>
        <dbReference type="EMBL" id="MBY8337162.1"/>
    </source>
</evidence>
<dbReference type="EMBL" id="JAHWXP010000002">
    <property type="protein sequence ID" value="MBY8337162.1"/>
    <property type="molecule type" value="Genomic_DNA"/>
</dbReference>
<dbReference type="RefSeq" id="WP_222824718.1">
    <property type="nucleotide sequence ID" value="NZ_JAHWXP010000002.1"/>
</dbReference>
<dbReference type="NCBIfam" id="TIGR00341">
    <property type="entry name" value="TIGR00341 family protein"/>
    <property type="match status" value="1"/>
</dbReference>
<evidence type="ECO:0000256" key="2">
    <source>
        <dbReference type="SAM" id="MobiDB-lite"/>
    </source>
</evidence>
<feature type="transmembrane region" description="Helical" evidence="3">
    <location>
        <begin position="184"/>
        <end position="205"/>
    </location>
</feature>
<keyword evidence="3" id="KW-0812">Transmembrane</keyword>
<evidence type="ECO:0000313" key="5">
    <source>
        <dbReference type="Proteomes" id="UP000759298"/>
    </source>
</evidence>
<dbReference type="InterPro" id="IPR005240">
    <property type="entry name" value="DUF389"/>
</dbReference>
<dbReference type="Proteomes" id="UP000759298">
    <property type="component" value="Unassembled WGS sequence"/>
</dbReference>
<keyword evidence="1" id="KW-0175">Coiled coil</keyword>
<feature type="transmembrane region" description="Helical" evidence="3">
    <location>
        <begin position="89"/>
        <end position="112"/>
    </location>
</feature>
<accession>A0ABS7PH65</accession>
<gene>
    <name evidence="4" type="ORF">KYN89_08870</name>
</gene>
<feature type="transmembrane region" description="Helical" evidence="3">
    <location>
        <begin position="66"/>
        <end position="83"/>
    </location>
</feature>
<dbReference type="PANTHER" id="PTHR20992:SF9">
    <property type="entry name" value="AT15442P-RELATED"/>
    <property type="match status" value="1"/>
</dbReference>
<keyword evidence="3" id="KW-1133">Transmembrane helix</keyword>
<name>A0ABS7PH65_9SPHN</name>
<dbReference type="Pfam" id="PF04087">
    <property type="entry name" value="DUF389"/>
    <property type="match status" value="1"/>
</dbReference>
<feature type="compositionally biased region" description="Low complexity" evidence="2">
    <location>
        <begin position="1"/>
        <end position="15"/>
    </location>
</feature>
<feature type="transmembrane region" description="Helical" evidence="3">
    <location>
        <begin position="159"/>
        <end position="177"/>
    </location>
</feature>
<feature type="region of interest" description="Disordered" evidence="2">
    <location>
        <begin position="1"/>
        <end position="20"/>
    </location>
</feature>
<evidence type="ECO:0000256" key="3">
    <source>
        <dbReference type="SAM" id="Phobius"/>
    </source>
</evidence>
<organism evidence="4 5">
    <name type="scientific">Alteriqipengyuania abyssalis</name>
    <dbReference type="NCBI Taxonomy" id="2860200"/>
    <lineage>
        <taxon>Bacteria</taxon>
        <taxon>Pseudomonadati</taxon>
        <taxon>Pseudomonadota</taxon>
        <taxon>Alphaproteobacteria</taxon>
        <taxon>Sphingomonadales</taxon>
        <taxon>Erythrobacteraceae</taxon>
        <taxon>Alteriqipengyuania</taxon>
    </lineage>
</organism>
<keyword evidence="3" id="KW-0472">Membrane</keyword>
<sequence length="519" mass="56316">MQSPTSSPSQTTDQSVADNSTGKRRIGIDYVAKAFNRWWTIEVAGTVDQQAVIETRRAECELTGRYVLMVCMSAGIAILGMLLSSPAVVIGAMLIAPLMDPIMGVGFALAVGDFRWLGRAVRSLVLGTVIAILFCALIVMFSPIQVVTEEIASRTQPNLFDLMVAIFSAIAGAYAVIRGREGTIVGVAIATALMPPLAAVGYGLATLNSTVFFGALLLFVTNLTAIALTATAMARGYGFSTRLTEKQSRFQAFLIFAAFVALAVPLGLSLYQIGWEAQAERTIRDGLFDAFEGKAQSVDPTVRFLDDSIEVTAQVYTDTLFRTAQVEDRARAELEEALGRPVSVQIMQVESADAVEAQRLQLREASERQQDARQQADTIAQRLSILAGVPVDDITIDLQRRRALVTAQPLEGATLAAYRELERRVAATEPEWDIRIVPPLRGLPEITFSEDAEPDAAGRRAIALTIWAQRRIGIPLRLRGPQTQVARVREALAEAGIEPVDEVGGDETDGVQPEWLLPE</sequence>
<protein>
    <submittedName>
        <fullName evidence="4">TIGR00341 family protein</fullName>
    </submittedName>
</protein>
<keyword evidence="5" id="KW-1185">Reference proteome</keyword>
<feature type="transmembrane region" description="Helical" evidence="3">
    <location>
        <begin position="124"/>
        <end position="147"/>
    </location>
</feature>
<feature type="transmembrane region" description="Helical" evidence="3">
    <location>
        <begin position="211"/>
        <end position="232"/>
    </location>
</feature>
<feature type="transmembrane region" description="Helical" evidence="3">
    <location>
        <begin position="253"/>
        <end position="275"/>
    </location>
</feature>
<reference evidence="4 5" key="1">
    <citation type="submission" date="2021-07" db="EMBL/GenBank/DDBJ databases">
        <title>Alteriqipengyuania abyssalis NZ-12B nov, sp.nov isolated from deep sea sponge in pacific ocean.</title>
        <authorList>
            <person name="Tareen S."/>
            <person name="Wink J."/>
        </authorList>
    </citation>
    <scope>NUCLEOTIDE SEQUENCE [LARGE SCALE GENOMIC DNA]</scope>
    <source>
        <strain evidence="4 5">NZ-12B</strain>
    </source>
</reference>
<feature type="coiled-coil region" evidence="1">
    <location>
        <begin position="355"/>
        <end position="382"/>
    </location>
</feature>
<comment type="caution">
    <text evidence="4">The sequence shown here is derived from an EMBL/GenBank/DDBJ whole genome shotgun (WGS) entry which is preliminary data.</text>
</comment>
<proteinExistence type="predicted"/>
<dbReference type="PANTHER" id="PTHR20992">
    <property type="entry name" value="AT15442P-RELATED"/>
    <property type="match status" value="1"/>
</dbReference>